<evidence type="ECO:0000313" key="2">
    <source>
        <dbReference type="Proteomes" id="UP000282386"/>
    </source>
</evidence>
<dbReference type="Proteomes" id="UP000282386">
    <property type="component" value="Chromosome"/>
</dbReference>
<evidence type="ECO:0000313" key="1">
    <source>
        <dbReference type="EMBL" id="VEI24712.1"/>
    </source>
</evidence>
<dbReference type="AlphaFoldDB" id="A0A7Z9D7Z9"/>
<protein>
    <submittedName>
        <fullName evidence="1">Uncharacterized protein</fullName>
    </submittedName>
</protein>
<reference evidence="1 2" key="1">
    <citation type="submission" date="2018-12" db="EMBL/GenBank/DDBJ databases">
        <authorList>
            <consortium name="Pathogen Informatics"/>
        </authorList>
    </citation>
    <scope>NUCLEOTIDE SEQUENCE [LARGE SCALE GENOMIC DNA]</scope>
    <source>
        <strain evidence="1 2">NCTC10207</strain>
    </source>
</reference>
<name>A0A7Z9D7Z9_9MICC</name>
<proteinExistence type="predicted"/>
<gene>
    <name evidence="1" type="ORF">NCTC10207_02219</name>
</gene>
<accession>A0A7Z9D7Z9</accession>
<dbReference type="EMBL" id="LR134479">
    <property type="protein sequence ID" value="VEI24712.1"/>
    <property type="molecule type" value="Genomic_DNA"/>
</dbReference>
<organism evidence="1 2">
    <name type="scientific">Rothia aeria</name>
    <dbReference type="NCBI Taxonomy" id="172042"/>
    <lineage>
        <taxon>Bacteria</taxon>
        <taxon>Bacillati</taxon>
        <taxon>Actinomycetota</taxon>
        <taxon>Actinomycetes</taxon>
        <taxon>Micrococcales</taxon>
        <taxon>Micrococcaceae</taxon>
        <taxon>Rothia</taxon>
    </lineage>
</organism>
<sequence length="133" mass="15735">MYDQELTGFFKRHNIEYARLEEESYKSYSSMKGFPFTGSRIAWSKTKNHRCCRLHETLEFVEDIEVILQPTDFCRFIVAGNDFEGGYLIQCSIQSVRSLIDFLVEYPGENYLIDTQERWCICVYDYLDFGTVD</sequence>